<keyword evidence="2" id="KW-1185">Reference proteome</keyword>
<evidence type="ECO:0000313" key="1">
    <source>
        <dbReference type="EMBL" id="GME93118.1"/>
    </source>
</evidence>
<dbReference type="EMBL" id="BSXV01001522">
    <property type="protein sequence ID" value="GME93118.1"/>
    <property type="molecule type" value="Genomic_DNA"/>
</dbReference>
<protein>
    <submittedName>
        <fullName evidence="1">Unnamed protein product</fullName>
    </submittedName>
</protein>
<gene>
    <name evidence="1" type="ORF">Cboi01_000301300</name>
</gene>
<evidence type="ECO:0000313" key="2">
    <source>
        <dbReference type="Proteomes" id="UP001165101"/>
    </source>
</evidence>
<organism evidence="1 2">
    <name type="scientific">Candida boidinii</name>
    <name type="common">Yeast</name>
    <dbReference type="NCBI Taxonomy" id="5477"/>
    <lineage>
        <taxon>Eukaryota</taxon>
        <taxon>Fungi</taxon>
        <taxon>Dikarya</taxon>
        <taxon>Ascomycota</taxon>
        <taxon>Saccharomycotina</taxon>
        <taxon>Pichiomycetes</taxon>
        <taxon>Pichiales</taxon>
        <taxon>Pichiaceae</taxon>
        <taxon>Ogataea</taxon>
        <taxon>Ogataea/Candida clade</taxon>
    </lineage>
</organism>
<sequence length="588" mass="67070">MSYDTTINNKETKYTNNNKNNNNNNHSSISKKLKHLLHIKRHHTFWIHFLIGLSLIYIFINKLNNNDSNITKDFEKHNSNENLGNKSEHITNTFKIRHIFHNNPGKVHARLDITPELIKSFQLDSIVGFNRNTDLDSNDESQYNTADKLLNNDKSWSNQFNTQSPWTYNYNLNSYNDKITRLKNRNPKFIESYLNYAFEVGSNEIEKINLDWVLDDITFPNVTDKFTLVNLALMASNAYVDVPRTGDWKEVDGKFNETMGYGWLSDGIRGHIFTDDLNTTLVIAIKGTSAAGLSSGPDTETSEKDKINDNLLFSCCCARVSYMWSTVCDCYEDSYTCNQNCLEKEMRRQDRYYQATLELYKNITYLYPDIKNIWITGHSLGGALSSLLARTYGLPAVTFEAPGELLATKRLHLPSPPGLPIKNEHIWHFGHTADPIYMGVCNGASSTCAIAGYAMETQCHSGMKCVYDVVNDLGWHVSLLNHRIHTVIDNIILAYNDTAKCFVPPNCHDCFDWQYTDHHNPIPKLSPHDSLSSSQTLSSTTSIITKTSKLAGTSPTGVLPTRIPGERKCLKRTWYGKCYEWEDPPKKY</sequence>
<dbReference type="Proteomes" id="UP001165101">
    <property type="component" value="Unassembled WGS sequence"/>
</dbReference>
<comment type="caution">
    <text evidence="1">The sequence shown here is derived from an EMBL/GenBank/DDBJ whole genome shotgun (WGS) entry which is preliminary data.</text>
</comment>
<proteinExistence type="predicted"/>
<reference evidence="1" key="1">
    <citation type="submission" date="2023-04" db="EMBL/GenBank/DDBJ databases">
        <title>Candida boidinii NBRC 1967.</title>
        <authorList>
            <person name="Ichikawa N."/>
            <person name="Sato H."/>
            <person name="Tonouchi N."/>
        </authorList>
    </citation>
    <scope>NUCLEOTIDE SEQUENCE</scope>
    <source>
        <strain evidence="1">NBRC 1967</strain>
    </source>
</reference>
<name>A0ACB5TR84_CANBO</name>
<accession>A0ACB5TR84</accession>